<feature type="transmembrane region" description="Helical" evidence="7">
    <location>
        <begin position="131"/>
        <end position="152"/>
    </location>
</feature>
<dbReference type="PANTHER" id="PTHR32322">
    <property type="entry name" value="INNER MEMBRANE TRANSPORTER"/>
    <property type="match status" value="1"/>
</dbReference>
<feature type="transmembrane region" description="Helical" evidence="7">
    <location>
        <begin position="273"/>
        <end position="290"/>
    </location>
</feature>
<feature type="transmembrane region" description="Helical" evidence="7">
    <location>
        <begin position="158"/>
        <end position="174"/>
    </location>
</feature>
<keyword evidence="5 7" id="KW-0472">Membrane</keyword>
<evidence type="ECO:0000256" key="2">
    <source>
        <dbReference type="ARBA" id="ARBA00007362"/>
    </source>
</evidence>
<organism evidence="9 10">
    <name type="scientific">Phenylobacterium koreense</name>
    <dbReference type="NCBI Taxonomy" id="266125"/>
    <lineage>
        <taxon>Bacteria</taxon>
        <taxon>Pseudomonadati</taxon>
        <taxon>Pseudomonadota</taxon>
        <taxon>Alphaproteobacteria</taxon>
        <taxon>Caulobacterales</taxon>
        <taxon>Caulobacteraceae</taxon>
        <taxon>Phenylobacterium</taxon>
    </lineage>
</organism>
<evidence type="ECO:0000313" key="9">
    <source>
        <dbReference type="EMBL" id="MET3528565.1"/>
    </source>
</evidence>
<feature type="transmembrane region" description="Helical" evidence="7">
    <location>
        <begin position="100"/>
        <end position="119"/>
    </location>
</feature>
<evidence type="ECO:0000256" key="5">
    <source>
        <dbReference type="ARBA" id="ARBA00023136"/>
    </source>
</evidence>
<keyword evidence="3 7" id="KW-0812">Transmembrane</keyword>
<sequence length="333" mass="34459">MTRSRERVGLFCGLVAAVIWGGYIAVTRQGIQIGLTAADLAFLRYTTAGLLLLPWLLTHKPMRLADVGWRRGAALALLAGPPFVLVGASGFIFAPLAHSAVIQLGMVTLMGMVLSALLIGERPGRQRIVGMAIIVAGLTTTAGAGAFGAMAGAWKGDLLFAAAGTMWAVFTVLQRRWNIQALPATAAVSVLSALAYTPIYFAWRGAAPLLALDPWVLLQQAVMLGALSGVIALFAFSRAVENLGPGRASLFPAMAPAVAILIGVPVAGEWPTMHQILGLALLSAGLVIALRDPANARPSASPSRSSKVPAAAATDQTGPDPAGSAQEPSGRSW</sequence>
<evidence type="ECO:0000256" key="4">
    <source>
        <dbReference type="ARBA" id="ARBA00022989"/>
    </source>
</evidence>
<feature type="domain" description="EamA" evidence="8">
    <location>
        <begin position="9"/>
        <end position="139"/>
    </location>
</feature>
<dbReference type="PANTHER" id="PTHR32322:SF2">
    <property type="entry name" value="EAMA DOMAIN-CONTAINING PROTEIN"/>
    <property type="match status" value="1"/>
</dbReference>
<proteinExistence type="inferred from homology"/>
<comment type="similarity">
    <text evidence="2">Belongs to the EamA transporter family.</text>
</comment>
<evidence type="ECO:0000256" key="1">
    <source>
        <dbReference type="ARBA" id="ARBA00004141"/>
    </source>
</evidence>
<feature type="compositionally biased region" description="Low complexity" evidence="6">
    <location>
        <begin position="295"/>
        <end position="313"/>
    </location>
</feature>
<dbReference type="InterPro" id="IPR050638">
    <property type="entry name" value="AA-Vitamin_Transporters"/>
</dbReference>
<keyword evidence="4 7" id="KW-1133">Transmembrane helix</keyword>
<comment type="subcellular location">
    <subcellularLocation>
        <location evidence="1">Membrane</location>
        <topology evidence="1">Multi-pass membrane protein</topology>
    </subcellularLocation>
</comment>
<gene>
    <name evidence="9" type="ORF">ABID41_003707</name>
</gene>
<feature type="transmembrane region" description="Helical" evidence="7">
    <location>
        <begin position="74"/>
        <end position="94"/>
    </location>
</feature>
<feature type="transmembrane region" description="Helical" evidence="7">
    <location>
        <begin position="215"/>
        <end position="236"/>
    </location>
</feature>
<accession>A0ABV2ENB7</accession>
<evidence type="ECO:0000256" key="3">
    <source>
        <dbReference type="ARBA" id="ARBA00022692"/>
    </source>
</evidence>
<name>A0ABV2ENB7_9CAUL</name>
<evidence type="ECO:0000259" key="8">
    <source>
        <dbReference type="Pfam" id="PF00892"/>
    </source>
</evidence>
<reference evidence="9 10" key="1">
    <citation type="submission" date="2024-06" db="EMBL/GenBank/DDBJ databases">
        <title>Genomic Encyclopedia of Type Strains, Phase IV (KMG-IV): sequencing the most valuable type-strain genomes for metagenomic binning, comparative biology and taxonomic classification.</title>
        <authorList>
            <person name="Goeker M."/>
        </authorList>
    </citation>
    <scope>NUCLEOTIDE SEQUENCE [LARGE SCALE GENOMIC DNA]</scope>
    <source>
        <strain evidence="9 10">DSM 17809</strain>
    </source>
</reference>
<dbReference type="SUPFAM" id="SSF103481">
    <property type="entry name" value="Multidrug resistance efflux transporter EmrE"/>
    <property type="match status" value="2"/>
</dbReference>
<dbReference type="InterPro" id="IPR000620">
    <property type="entry name" value="EamA_dom"/>
</dbReference>
<comment type="caution">
    <text evidence="9">The sequence shown here is derived from an EMBL/GenBank/DDBJ whole genome shotgun (WGS) entry which is preliminary data.</text>
</comment>
<feature type="transmembrane region" description="Helical" evidence="7">
    <location>
        <begin position="7"/>
        <end position="25"/>
    </location>
</feature>
<dbReference type="Pfam" id="PF00892">
    <property type="entry name" value="EamA"/>
    <property type="match status" value="2"/>
</dbReference>
<keyword evidence="10" id="KW-1185">Reference proteome</keyword>
<feature type="transmembrane region" description="Helical" evidence="7">
    <location>
        <begin position="31"/>
        <end position="53"/>
    </location>
</feature>
<protein>
    <submittedName>
        <fullName evidence="9">Drug/metabolite transporter (DMT)-like permease</fullName>
    </submittedName>
</protein>
<dbReference type="Proteomes" id="UP001549110">
    <property type="component" value="Unassembled WGS sequence"/>
</dbReference>
<feature type="region of interest" description="Disordered" evidence="6">
    <location>
        <begin position="295"/>
        <end position="333"/>
    </location>
</feature>
<evidence type="ECO:0000313" key="10">
    <source>
        <dbReference type="Proteomes" id="UP001549110"/>
    </source>
</evidence>
<evidence type="ECO:0000256" key="6">
    <source>
        <dbReference type="SAM" id="MobiDB-lite"/>
    </source>
</evidence>
<evidence type="ECO:0000256" key="7">
    <source>
        <dbReference type="SAM" id="Phobius"/>
    </source>
</evidence>
<feature type="transmembrane region" description="Helical" evidence="7">
    <location>
        <begin position="181"/>
        <end position="203"/>
    </location>
</feature>
<dbReference type="EMBL" id="JBEPLU010000004">
    <property type="protein sequence ID" value="MET3528565.1"/>
    <property type="molecule type" value="Genomic_DNA"/>
</dbReference>
<feature type="transmembrane region" description="Helical" evidence="7">
    <location>
        <begin position="248"/>
        <end position="267"/>
    </location>
</feature>
<feature type="domain" description="EamA" evidence="8">
    <location>
        <begin position="155"/>
        <end position="290"/>
    </location>
</feature>
<dbReference type="InterPro" id="IPR037185">
    <property type="entry name" value="EmrE-like"/>
</dbReference>